<evidence type="ECO:0000259" key="2">
    <source>
        <dbReference type="Pfam" id="PF24564"/>
    </source>
</evidence>
<feature type="domain" description="DUF7605" evidence="2">
    <location>
        <begin position="271"/>
        <end position="427"/>
    </location>
</feature>
<dbReference type="AlphaFoldDB" id="A0A2B7Y8A0"/>
<proteinExistence type="predicted"/>
<dbReference type="EMBL" id="PDNB01000008">
    <property type="protein sequence ID" value="PGH17736.1"/>
    <property type="molecule type" value="Genomic_DNA"/>
</dbReference>
<name>A0A2B7Y8A0_9EURO</name>
<evidence type="ECO:0000313" key="3">
    <source>
        <dbReference type="EMBL" id="PGH17736.1"/>
    </source>
</evidence>
<evidence type="ECO:0000256" key="1">
    <source>
        <dbReference type="SAM" id="MobiDB-lite"/>
    </source>
</evidence>
<gene>
    <name evidence="3" type="ORF">AJ79_00877</name>
</gene>
<dbReference type="Pfam" id="PF24564">
    <property type="entry name" value="DUF7605"/>
    <property type="match status" value="1"/>
</dbReference>
<feature type="region of interest" description="Disordered" evidence="1">
    <location>
        <begin position="1"/>
        <end position="22"/>
    </location>
</feature>
<reference evidence="3 4" key="1">
    <citation type="submission" date="2017-10" db="EMBL/GenBank/DDBJ databases">
        <title>Comparative genomics in systemic dimorphic fungi from Ajellomycetaceae.</title>
        <authorList>
            <person name="Munoz J.F."/>
            <person name="Mcewen J.G."/>
            <person name="Clay O.K."/>
            <person name="Cuomo C.A."/>
        </authorList>
    </citation>
    <scope>NUCLEOTIDE SEQUENCE [LARGE SCALE GENOMIC DNA]</scope>
    <source>
        <strain evidence="3 4">UAMH5409</strain>
    </source>
</reference>
<dbReference type="OrthoDB" id="4172309at2759"/>
<organism evidence="3 4">
    <name type="scientific">Helicocarpus griseus UAMH5409</name>
    <dbReference type="NCBI Taxonomy" id="1447875"/>
    <lineage>
        <taxon>Eukaryota</taxon>
        <taxon>Fungi</taxon>
        <taxon>Dikarya</taxon>
        <taxon>Ascomycota</taxon>
        <taxon>Pezizomycotina</taxon>
        <taxon>Eurotiomycetes</taxon>
        <taxon>Eurotiomycetidae</taxon>
        <taxon>Onygenales</taxon>
        <taxon>Ajellomycetaceae</taxon>
        <taxon>Helicocarpus</taxon>
    </lineage>
</organism>
<dbReference type="STRING" id="1447875.A0A2B7Y8A0"/>
<protein>
    <recommendedName>
        <fullName evidence="2">DUF7605 domain-containing protein</fullName>
    </recommendedName>
</protein>
<dbReference type="PANTHER" id="PTHR36681:SF3">
    <property type="entry name" value="NUCLEAR GTPASE, GERMINAL CENTER-ASSOCIATED, TANDEM DUPLICATE 3"/>
    <property type="match status" value="1"/>
</dbReference>
<keyword evidence="4" id="KW-1185">Reference proteome</keyword>
<dbReference type="Proteomes" id="UP000223968">
    <property type="component" value="Unassembled WGS sequence"/>
</dbReference>
<dbReference type="InterPro" id="IPR056024">
    <property type="entry name" value="DUF7605"/>
</dbReference>
<accession>A0A2B7Y8A0</accession>
<dbReference type="PANTHER" id="PTHR36681">
    <property type="entry name" value="NUCLEAR GTPASE, GERMINAL CENTER-ASSOCIATED, TANDEM DUPLICATE 3"/>
    <property type="match status" value="1"/>
</dbReference>
<sequence>MFSDDDDVEMHDGQAADPQQKWLDASLKRKQLDHRKKQIDSEIKLVGQQLGEATQTERRKQEVFALRCILNRNEEVKADIRRDFADGIRQLDETDADEESFVPTVELRDYDHLARSLPVFCVSSKAYQKLEGRLRRDRPIETFSKSADTEIPDLQAHCLDLTVCQRKASCQAFLNGLEQLINSLSLLCSSKRSSGTLLCEEQKKADRVFLESRLDILQQNLENLAGDIMDEIADVTQSNISDKFGLAASQPCNKAGDALAGWNRSRKDSPEALAWNTYRAICRRQGVYKHHNWNDQLAQPMIGVLRKSWERAFSKSIPKIFAQFGEFSSSYMATFHEDVDAPISTRSIASDISEQLKAQVETYQTSLKELATSGKKIFENTQKAAYRSFVPIIAAELEEAYDDCGSATGQGVLLRMKDIMTRRVGEGREEIFRKSTTHVQNELRDSLESAKDLMVTGVDKIFQKISCDYKNAFAQSQTAEEEALDRELRNLLQNVTMFKVPASSS</sequence>
<evidence type="ECO:0000313" key="4">
    <source>
        <dbReference type="Proteomes" id="UP000223968"/>
    </source>
</evidence>
<comment type="caution">
    <text evidence="3">The sequence shown here is derived from an EMBL/GenBank/DDBJ whole genome shotgun (WGS) entry which is preliminary data.</text>
</comment>